<dbReference type="Gene3D" id="3.10.350.10">
    <property type="entry name" value="LysM domain"/>
    <property type="match status" value="2"/>
</dbReference>
<evidence type="ECO:0000259" key="8">
    <source>
        <dbReference type="PROSITE" id="PS51782"/>
    </source>
</evidence>
<evidence type="ECO:0000256" key="4">
    <source>
        <dbReference type="ARBA" id="ARBA00022801"/>
    </source>
</evidence>
<dbReference type="Pfam" id="PF01476">
    <property type="entry name" value="LysM"/>
    <property type="match status" value="2"/>
</dbReference>
<dbReference type="SMART" id="SM00631">
    <property type="entry name" value="Zn_pept"/>
    <property type="match status" value="1"/>
</dbReference>
<feature type="domain" description="Peptidase M14" evidence="9">
    <location>
        <begin position="111"/>
        <end position="398"/>
    </location>
</feature>
<evidence type="ECO:0000256" key="6">
    <source>
        <dbReference type="ARBA" id="ARBA00023049"/>
    </source>
</evidence>
<protein>
    <submittedName>
        <fullName evidence="10">LysM peptidoglycan-binding domain-containing protein</fullName>
    </submittedName>
</protein>
<evidence type="ECO:0000256" key="1">
    <source>
        <dbReference type="ARBA" id="ARBA00001947"/>
    </source>
</evidence>
<reference evidence="10 11" key="1">
    <citation type="submission" date="2020-05" db="EMBL/GenBank/DDBJ databases">
        <title>Whole genome sequencing and identification of novel metabolites from Paenibacillus alvei strain JR949.</title>
        <authorList>
            <person name="Rajendhran J."/>
            <person name="Sree Pranav P."/>
            <person name="Mahalakshmi B."/>
            <person name="Karthikeyan R."/>
        </authorList>
    </citation>
    <scope>NUCLEOTIDE SEQUENCE [LARGE SCALE GENOMIC DNA]</scope>
    <source>
        <strain evidence="10 11">JR949</strain>
    </source>
</reference>
<feature type="domain" description="LysM" evidence="8">
    <location>
        <begin position="3"/>
        <end position="48"/>
    </location>
</feature>
<dbReference type="PANTHER" id="PTHR11705">
    <property type="entry name" value="PROTEASE FAMILY M14 CARBOXYPEPTIDASE A,B"/>
    <property type="match status" value="1"/>
</dbReference>
<keyword evidence="5" id="KW-0862">Zinc</keyword>
<comment type="similarity">
    <text evidence="2 7">Belongs to the peptidase M14 family.</text>
</comment>
<dbReference type="RefSeq" id="WP_171418144.1">
    <property type="nucleotide sequence ID" value="NZ_JABFOR010000027.1"/>
</dbReference>
<comment type="cofactor">
    <cofactor evidence="1">
        <name>Zn(2+)</name>
        <dbReference type="ChEBI" id="CHEBI:29105"/>
    </cofactor>
</comment>
<dbReference type="SUPFAM" id="SSF53187">
    <property type="entry name" value="Zn-dependent exopeptidases"/>
    <property type="match status" value="1"/>
</dbReference>
<dbReference type="PANTHER" id="PTHR11705:SF143">
    <property type="entry name" value="SLL0236 PROTEIN"/>
    <property type="match status" value="1"/>
</dbReference>
<gene>
    <name evidence="10" type="ORF">HMI46_18920</name>
</gene>
<dbReference type="PROSITE" id="PS51782">
    <property type="entry name" value="LYSM"/>
    <property type="match status" value="2"/>
</dbReference>
<dbReference type="PROSITE" id="PS52035">
    <property type="entry name" value="PEPTIDASE_M14"/>
    <property type="match status" value="1"/>
</dbReference>
<dbReference type="SMART" id="SM00257">
    <property type="entry name" value="LysM"/>
    <property type="match status" value="2"/>
</dbReference>
<accession>A0AAP7DJD9</accession>
<evidence type="ECO:0000256" key="3">
    <source>
        <dbReference type="ARBA" id="ARBA00022670"/>
    </source>
</evidence>
<evidence type="ECO:0000256" key="5">
    <source>
        <dbReference type="ARBA" id="ARBA00022833"/>
    </source>
</evidence>
<dbReference type="InterPro" id="IPR034274">
    <property type="entry name" value="ENP1_M14_CPD"/>
</dbReference>
<dbReference type="EMBL" id="JABFOR010000027">
    <property type="protein sequence ID" value="NOJ72622.1"/>
    <property type="molecule type" value="Genomic_DNA"/>
</dbReference>
<comment type="caution">
    <text evidence="10">The sequence shown here is derived from an EMBL/GenBank/DDBJ whole genome shotgun (WGS) entry which is preliminary data.</text>
</comment>
<dbReference type="Gene3D" id="3.40.630.10">
    <property type="entry name" value="Zn peptidases"/>
    <property type="match status" value="1"/>
</dbReference>
<evidence type="ECO:0000259" key="9">
    <source>
        <dbReference type="PROSITE" id="PS52035"/>
    </source>
</evidence>
<evidence type="ECO:0000256" key="7">
    <source>
        <dbReference type="PROSITE-ProRule" id="PRU01379"/>
    </source>
</evidence>
<keyword evidence="4" id="KW-0378">Hydrolase</keyword>
<dbReference type="CDD" id="cd06229">
    <property type="entry name" value="M14_Endopeptidase_I"/>
    <property type="match status" value="1"/>
</dbReference>
<dbReference type="AlphaFoldDB" id="A0AAP7DJD9"/>
<evidence type="ECO:0000256" key="2">
    <source>
        <dbReference type="ARBA" id="ARBA00005988"/>
    </source>
</evidence>
<feature type="domain" description="LysM" evidence="8">
    <location>
        <begin position="54"/>
        <end position="98"/>
    </location>
</feature>
<proteinExistence type="inferred from homology"/>
<dbReference type="GO" id="GO:0008270">
    <property type="term" value="F:zinc ion binding"/>
    <property type="evidence" value="ECO:0007669"/>
    <property type="project" value="InterPro"/>
</dbReference>
<keyword evidence="3" id="KW-0645">Protease</keyword>
<dbReference type="GO" id="GO:0006508">
    <property type="term" value="P:proteolysis"/>
    <property type="evidence" value="ECO:0007669"/>
    <property type="project" value="UniProtKB-KW"/>
</dbReference>
<dbReference type="CDD" id="cd00118">
    <property type="entry name" value="LysM"/>
    <property type="match status" value="2"/>
</dbReference>
<feature type="active site" description="Proton donor/acceptor" evidence="7">
    <location>
        <position position="370"/>
    </location>
</feature>
<evidence type="ECO:0000313" key="10">
    <source>
        <dbReference type="EMBL" id="NOJ72622.1"/>
    </source>
</evidence>
<dbReference type="InterPro" id="IPR000834">
    <property type="entry name" value="Peptidase_M14"/>
</dbReference>
<dbReference type="GO" id="GO:0004181">
    <property type="term" value="F:metallocarboxypeptidase activity"/>
    <property type="evidence" value="ECO:0007669"/>
    <property type="project" value="InterPro"/>
</dbReference>
<name>A0AAP7DJD9_PAEAL</name>
<dbReference type="InterPro" id="IPR036779">
    <property type="entry name" value="LysM_dom_sf"/>
</dbReference>
<dbReference type="PRINTS" id="PR00765">
    <property type="entry name" value="CRBOXYPTASEA"/>
</dbReference>
<evidence type="ECO:0000313" key="11">
    <source>
        <dbReference type="Proteomes" id="UP000552038"/>
    </source>
</evidence>
<dbReference type="Pfam" id="PF00246">
    <property type="entry name" value="Peptidase_M14"/>
    <property type="match status" value="1"/>
</dbReference>
<sequence length="400" mass="45479">MAVPYVVQKGDTYLRICARHGIQLHALLSANPQLRADGYAVPGQVIDIPDPPINKYVVQAKDRFYHIAQRFQVSTQRLAEANPTLDPRRLIPGQLMLIPYEYSTQWERKTAEYGYAQMMRDIGQLQNSHSFIRVEQIGNSVMGKPIPAIIIGKGTVPVHANGSVHANEWITSALLMQFVEDYARAYDSGEAWNGWDALAAFERTTLWMVPMSNPDGVELVQEGISPEHPLYASIMEWNHGSRKFQRWKANIRGIDLNDQFPAYWEEEQARRGVYAPAPLNYGGTRPLTEPEAIALAELSERIPFEMALSFHTQGQEIYWNYRDYEPDDACSWAERFQRASGYRAVKLSGSDAGYKDWFIQRYRKPGFTIEVGNGVSPLPLDDFDAMYREVAAIMKEALLP</sequence>
<keyword evidence="6" id="KW-0482">Metalloprotease</keyword>
<dbReference type="GO" id="GO:0005615">
    <property type="term" value="C:extracellular space"/>
    <property type="evidence" value="ECO:0007669"/>
    <property type="project" value="TreeGrafter"/>
</dbReference>
<dbReference type="Proteomes" id="UP000552038">
    <property type="component" value="Unassembled WGS sequence"/>
</dbReference>
<organism evidence="10 11">
    <name type="scientific">Paenibacillus alvei</name>
    <name type="common">Bacillus alvei</name>
    <dbReference type="NCBI Taxonomy" id="44250"/>
    <lineage>
        <taxon>Bacteria</taxon>
        <taxon>Bacillati</taxon>
        <taxon>Bacillota</taxon>
        <taxon>Bacilli</taxon>
        <taxon>Bacillales</taxon>
        <taxon>Paenibacillaceae</taxon>
        <taxon>Paenibacillus</taxon>
    </lineage>
</organism>
<dbReference type="InterPro" id="IPR018392">
    <property type="entry name" value="LysM"/>
</dbReference>
<dbReference type="SUPFAM" id="SSF54106">
    <property type="entry name" value="LysM domain"/>
    <property type="match status" value="2"/>
</dbReference>